<dbReference type="OrthoDB" id="10006939at2759"/>
<dbReference type="EMBL" id="QDEB01059163">
    <property type="protein sequence ID" value="RZC36758.1"/>
    <property type="molecule type" value="Genomic_DNA"/>
</dbReference>
<evidence type="ECO:0008006" key="3">
    <source>
        <dbReference type="Google" id="ProtNLM"/>
    </source>
</evidence>
<feature type="non-terminal residue" evidence="1">
    <location>
        <position position="1"/>
    </location>
</feature>
<feature type="non-terminal residue" evidence="1">
    <location>
        <position position="106"/>
    </location>
</feature>
<name>A0A482VWG9_ASBVE</name>
<dbReference type="Proteomes" id="UP000292052">
    <property type="component" value="Unassembled WGS sequence"/>
</dbReference>
<keyword evidence="2" id="KW-1185">Reference proteome</keyword>
<evidence type="ECO:0000313" key="2">
    <source>
        <dbReference type="Proteomes" id="UP000292052"/>
    </source>
</evidence>
<evidence type="ECO:0000313" key="1">
    <source>
        <dbReference type="EMBL" id="RZC36758.1"/>
    </source>
</evidence>
<protein>
    <recommendedName>
        <fullName evidence="3">DDE 3 domain containing protein</fullName>
    </recommendedName>
</protein>
<dbReference type="GO" id="GO:0003676">
    <property type="term" value="F:nucleic acid binding"/>
    <property type="evidence" value="ECO:0007669"/>
    <property type="project" value="InterPro"/>
</dbReference>
<comment type="caution">
    <text evidence="1">The sequence shown here is derived from an EMBL/GenBank/DDBJ whole genome shotgun (WGS) entry which is preliminary data.</text>
</comment>
<reference evidence="1 2" key="1">
    <citation type="submission" date="2017-03" db="EMBL/GenBank/DDBJ databases">
        <title>Genome of the blue death feigning beetle - Asbolus verrucosus.</title>
        <authorList>
            <person name="Rider S.D."/>
        </authorList>
    </citation>
    <scope>NUCLEOTIDE SEQUENCE [LARGE SCALE GENOMIC DNA]</scope>
    <source>
        <strain evidence="1">Butters</strain>
        <tissue evidence="1">Head and leg muscle</tissue>
    </source>
</reference>
<sequence>PRHRAARLEYCTKRRHLTYKWYQIIFSDKYWHCLWAHDGRKKVRRQRIGHNVRLHTVYNQVTLLPWPSRSPDLSPLEHIWDIIDVKIGNLQRLPNNLVKLRHLNQE</sequence>
<gene>
    <name evidence="1" type="ORF">BDFB_009694</name>
</gene>
<dbReference type="InterPro" id="IPR036397">
    <property type="entry name" value="RNaseH_sf"/>
</dbReference>
<proteinExistence type="predicted"/>
<dbReference type="AlphaFoldDB" id="A0A482VWG9"/>
<dbReference type="Gene3D" id="3.30.420.10">
    <property type="entry name" value="Ribonuclease H-like superfamily/Ribonuclease H"/>
    <property type="match status" value="1"/>
</dbReference>
<accession>A0A482VWG9</accession>
<organism evidence="1 2">
    <name type="scientific">Asbolus verrucosus</name>
    <name type="common">Desert ironclad beetle</name>
    <dbReference type="NCBI Taxonomy" id="1661398"/>
    <lineage>
        <taxon>Eukaryota</taxon>
        <taxon>Metazoa</taxon>
        <taxon>Ecdysozoa</taxon>
        <taxon>Arthropoda</taxon>
        <taxon>Hexapoda</taxon>
        <taxon>Insecta</taxon>
        <taxon>Pterygota</taxon>
        <taxon>Neoptera</taxon>
        <taxon>Endopterygota</taxon>
        <taxon>Coleoptera</taxon>
        <taxon>Polyphaga</taxon>
        <taxon>Cucujiformia</taxon>
        <taxon>Tenebrionidae</taxon>
        <taxon>Pimeliinae</taxon>
        <taxon>Asbolus</taxon>
    </lineage>
</organism>